<dbReference type="OrthoDB" id="785995at2"/>
<evidence type="ECO:0000313" key="3">
    <source>
        <dbReference type="Proteomes" id="UP000244090"/>
    </source>
</evidence>
<comment type="caution">
    <text evidence="2">The sequence shown here is derived from an EMBL/GenBank/DDBJ whole genome shotgun (WGS) entry which is preliminary data.</text>
</comment>
<dbReference type="AlphaFoldDB" id="A0A2T6BUT6"/>
<gene>
    <name evidence="2" type="ORF">C8N46_108153</name>
</gene>
<reference evidence="2 3" key="1">
    <citation type="submission" date="2018-04" db="EMBL/GenBank/DDBJ databases">
        <title>Genomic Encyclopedia of Archaeal and Bacterial Type Strains, Phase II (KMG-II): from individual species to whole genera.</title>
        <authorList>
            <person name="Goeker M."/>
        </authorList>
    </citation>
    <scope>NUCLEOTIDE SEQUENCE [LARGE SCALE GENOMIC DNA]</scope>
    <source>
        <strain evidence="2 3">DSM 25731</strain>
    </source>
</reference>
<evidence type="ECO:0000256" key="1">
    <source>
        <dbReference type="SAM" id="SignalP"/>
    </source>
</evidence>
<keyword evidence="1" id="KW-0732">Signal</keyword>
<protein>
    <submittedName>
        <fullName evidence="2">Dual-action HEIGH metallo-peptidase</fullName>
    </submittedName>
</protein>
<proteinExistence type="predicted"/>
<sequence>MKKIKYLVGVIALFAMHSCSTDTVETVEETAIVEDQSELVLKEILSLGFSEKDITDMGTYFLVGDDISFSKTGRPQLADDNMTPKQRRTTYLVDHNTIGVRIDPSLPSNWKTAARDAMNHWNANSGSSIFLYETDYYWPYNGGFLFNPEIQVMSDSSAPLPSNTIAAAEFPTSDGMPGYRVRINLDFNPCTVTNNLRFYNMIHELGHCLTFAHTNSSFGTHISGTPTSDSNSVMNGGTACTLSSGLSTGDRTAVNTLYPLGITAPTNVQAYHDGDEELTMTWNAVPGATSYKIYNNIKETGKTGWYHYRTRTSNSYSRELKLKYRNGYRMMVTAVDANGNESKMTEANYNW</sequence>
<dbReference type="InterPro" id="IPR036116">
    <property type="entry name" value="FN3_sf"/>
</dbReference>
<evidence type="ECO:0000313" key="2">
    <source>
        <dbReference type="EMBL" id="PTX59840.1"/>
    </source>
</evidence>
<feature type="chain" id="PRO_5015611692" evidence="1">
    <location>
        <begin position="22"/>
        <end position="351"/>
    </location>
</feature>
<dbReference type="InterPro" id="IPR003961">
    <property type="entry name" value="FN3_dom"/>
</dbReference>
<dbReference type="Proteomes" id="UP000244090">
    <property type="component" value="Unassembled WGS sequence"/>
</dbReference>
<dbReference type="Gene3D" id="2.60.40.10">
    <property type="entry name" value="Immunoglobulins"/>
    <property type="match status" value="1"/>
</dbReference>
<dbReference type="Pfam" id="PF12388">
    <property type="entry name" value="Peptidase_M57"/>
    <property type="match status" value="1"/>
</dbReference>
<accession>A0A2T6BUT6</accession>
<organism evidence="2 3">
    <name type="scientific">Kordia periserrulae</name>
    <dbReference type="NCBI Taxonomy" id="701523"/>
    <lineage>
        <taxon>Bacteria</taxon>
        <taxon>Pseudomonadati</taxon>
        <taxon>Bacteroidota</taxon>
        <taxon>Flavobacteriia</taxon>
        <taxon>Flavobacteriales</taxon>
        <taxon>Flavobacteriaceae</taxon>
        <taxon>Kordia</taxon>
    </lineage>
</organism>
<dbReference type="GO" id="GO:0008237">
    <property type="term" value="F:metallopeptidase activity"/>
    <property type="evidence" value="ECO:0007669"/>
    <property type="project" value="InterPro"/>
</dbReference>
<dbReference type="CDD" id="cd00063">
    <property type="entry name" value="FN3"/>
    <property type="match status" value="1"/>
</dbReference>
<dbReference type="InterPro" id="IPR024653">
    <property type="entry name" value="Peptidase_M10/M27/M57"/>
</dbReference>
<dbReference type="InterPro" id="IPR013783">
    <property type="entry name" value="Ig-like_fold"/>
</dbReference>
<dbReference type="SUPFAM" id="SSF49265">
    <property type="entry name" value="Fibronectin type III"/>
    <property type="match status" value="1"/>
</dbReference>
<keyword evidence="3" id="KW-1185">Reference proteome</keyword>
<dbReference type="Gene3D" id="3.40.390.10">
    <property type="entry name" value="Collagenase (Catalytic Domain)"/>
    <property type="match status" value="1"/>
</dbReference>
<dbReference type="SUPFAM" id="SSF55486">
    <property type="entry name" value="Metalloproteases ('zincins'), catalytic domain"/>
    <property type="match status" value="1"/>
</dbReference>
<name>A0A2T6BUT6_9FLAO</name>
<dbReference type="InterPro" id="IPR024079">
    <property type="entry name" value="MetalloPept_cat_dom_sf"/>
</dbReference>
<feature type="signal peptide" evidence="1">
    <location>
        <begin position="1"/>
        <end position="21"/>
    </location>
</feature>
<dbReference type="EMBL" id="QBKT01000008">
    <property type="protein sequence ID" value="PTX59840.1"/>
    <property type="molecule type" value="Genomic_DNA"/>
</dbReference>
<dbReference type="RefSeq" id="WP_108116001.1">
    <property type="nucleotide sequence ID" value="NZ_QBKT01000008.1"/>
</dbReference>